<evidence type="ECO:0000313" key="2">
    <source>
        <dbReference type="EMBL" id="KAK0718001.1"/>
    </source>
</evidence>
<feature type="compositionally biased region" description="Low complexity" evidence="1">
    <location>
        <begin position="138"/>
        <end position="152"/>
    </location>
</feature>
<dbReference type="EMBL" id="JAUIRO010000004">
    <property type="protein sequence ID" value="KAK0718001.1"/>
    <property type="molecule type" value="Genomic_DNA"/>
</dbReference>
<feature type="region of interest" description="Disordered" evidence="1">
    <location>
        <begin position="189"/>
        <end position="208"/>
    </location>
</feature>
<feature type="compositionally biased region" description="Low complexity" evidence="1">
    <location>
        <begin position="118"/>
        <end position="131"/>
    </location>
</feature>
<name>A0AA40ALD9_9PEZI</name>
<dbReference type="GeneID" id="85317581"/>
<sequence>MQTTLNTTSLAMKGDRQALIREAAASAVSPTPLGYRHPRNRQGPALPAPRLPRTRSRIETQATLSTTLLAMKGDRQALIREAAASAASPTPLGYRHPRNRQGPALPAPRLPRTRSRTETTATTTATSSPAPCRGGILARARTSRASCSAGRRTPAPMRPSSGLPTIGVLRIRKVVAIIATIIIIKRRKEKKKKKSTRPIVPSDRRTTPRQRTWMELHRPAQSAETYSETNRWRYSRYLVSWTRPTYCCTKSIETMKASQRRIESTNKHIPVLT</sequence>
<proteinExistence type="predicted"/>
<dbReference type="RefSeq" id="XP_060296794.1">
    <property type="nucleotide sequence ID" value="XM_060434311.1"/>
</dbReference>
<evidence type="ECO:0000256" key="1">
    <source>
        <dbReference type="SAM" id="MobiDB-lite"/>
    </source>
</evidence>
<accession>A0AA40ALD9</accession>
<dbReference type="AlphaFoldDB" id="A0AA40ALD9"/>
<gene>
    <name evidence="2" type="ORF">B0T26DRAFT_310150</name>
</gene>
<feature type="region of interest" description="Disordered" evidence="1">
    <location>
        <begin position="84"/>
        <end position="161"/>
    </location>
</feature>
<comment type="caution">
    <text evidence="2">The sequence shown here is derived from an EMBL/GenBank/DDBJ whole genome shotgun (WGS) entry which is preliminary data.</text>
</comment>
<keyword evidence="3" id="KW-1185">Reference proteome</keyword>
<organism evidence="2 3">
    <name type="scientific">Lasiosphaeria miniovina</name>
    <dbReference type="NCBI Taxonomy" id="1954250"/>
    <lineage>
        <taxon>Eukaryota</taxon>
        <taxon>Fungi</taxon>
        <taxon>Dikarya</taxon>
        <taxon>Ascomycota</taxon>
        <taxon>Pezizomycotina</taxon>
        <taxon>Sordariomycetes</taxon>
        <taxon>Sordariomycetidae</taxon>
        <taxon>Sordariales</taxon>
        <taxon>Lasiosphaeriaceae</taxon>
        <taxon>Lasiosphaeria</taxon>
    </lineage>
</organism>
<protein>
    <submittedName>
        <fullName evidence="2">Uncharacterized protein</fullName>
    </submittedName>
</protein>
<feature type="region of interest" description="Disordered" evidence="1">
    <location>
        <begin position="29"/>
        <end position="56"/>
    </location>
</feature>
<dbReference type="Proteomes" id="UP001172101">
    <property type="component" value="Unassembled WGS sequence"/>
</dbReference>
<evidence type="ECO:0000313" key="3">
    <source>
        <dbReference type="Proteomes" id="UP001172101"/>
    </source>
</evidence>
<reference evidence="2" key="1">
    <citation type="submission" date="2023-06" db="EMBL/GenBank/DDBJ databases">
        <title>Genome-scale phylogeny and comparative genomics of the fungal order Sordariales.</title>
        <authorList>
            <consortium name="Lawrence Berkeley National Laboratory"/>
            <person name="Hensen N."/>
            <person name="Bonometti L."/>
            <person name="Westerberg I."/>
            <person name="Brannstrom I.O."/>
            <person name="Guillou S."/>
            <person name="Cros-Aarteil S."/>
            <person name="Calhoun S."/>
            <person name="Haridas S."/>
            <person name="Kuo A."/>
            <person name="Mondo S."/>
            <person name="Pangilinan J."/>
            <person name="Riley R."/>
            <person name="LaButti K."/>
            <person name="Andreopoulos B."/>
            <person name="Lipzen A."/>
            <person name="Chen C."/>
            <person name="Yanf M."/>
            <person name="Daum C."/>
            <person name="Ng V."/>
            <person name="Clum A."/>
            <person name="Steindorff A."/>
            <person name="Ohm R."/>
            <person name="Martin F."/>
            <person name="Silar P."/>
            <person name="Natvig D."/>
            <person name="Lalanne C."/>
            <person name="Gautier V."/>
            <person name="Ament-velasquez S.L."/>
            <person name="Kruys A."/>
            <person name="Hutchinson M.I."/>
            <person name="Powell A.J."/>
            <person name="Barry K."/>
            <person name="Miller A.N."/>
            <person name="Grigoriev I.V."/>
            <person name="Debuchy R."/>
            <person name="Gladieux P."/>
            <person name="Thoren M.H."/>
            <person name="Johannesson H."/>
        </authorList>
    </citation>
    <scope>NUCLEOTIDE SEQUENCE</scope>
    <source>
        <strain evidence="2">SMH2392-1A</strain>
    </source>
</reference>